<dbReference type="Proteomes" id="UP001318040">
    <property type="component" value="Chromosome 1"/>
</dbReference>
<feature type="region of interest" description="Disordered" evidence="1">
    <location>
        <begin position="30"/>
        <end position="144"/>
    </location>
</feature>
<proteinExistence type="predicted"/>
<evidence type="ECO:0000313" key="3">
    <source>
        <dbReference type="RefSeq" id="XP_032811513.1"/>
    </source>
</evidence>
<feature type="compositionally biased region" description="Basic residues" evidence="1">
    <location>
        <begin position="38"/>
        <end position="51"/>
    </location>
</feature>
<name>A0AAJ7T560_PETMA</name>
<dbReference type="AlphaFoldDB" id="A0AAJ7T560"/>
<feature type="compositionally biased region" description="Low complexity" evidence="1">
    <location>
        <begin position="104"/>
        <end position="118"/>
    </location>
</feature>
<feature type="compositionally biased region" description="Polar residues" evidence="1">
    <location>
        <begin position="86"/>
        <end position="95"/>
    </location>
</feature>
<sequence>MDPSNGQSSSSAGFIIKDVTSLQDSACQTLTNLSGRYPRARRSAPPRRRPKATITTATTTTTASSSATTSSSFTSSAPASSSTTSGPFSPRSNTALRPIAKRCAPVPTHASTSAPAATNYRTPVASVPKYRPIRPRPMDPSRERSRPFDAAAAAAAAAATIANVAAGPALAEQGSHRYQAVAANCQSAAGTRAPLNLRAFLQRRAPHLFEACQSTGMLSQSSRKELVKLAVSHLVERHGLYVFLSSSTVSRCGEVLSPNQTDGQMCIQIYIQIYRQTNRQAELEKGKNAGRIDQTRMQTCGHAGSHTGKKTDIQAD</sequence>
<feature type="compositionally biased region" description="Low complexity" evidence="1">
    <location>
        <begin position="52"/>
        <end position="85"/>
    </location>
</feature>
<accession>A0AAJ7T560</accession>
<reference evidence="3" key="1">
    <citation type="submission" date="2025-08" db="UniProtKB">
        <authorList>
            <consortium name="RefSeq"/>
        </authorList>
    </citation>
    <scope>IDENTIFICATION</scope>
    <source>
        <tissue evidence="3">Sperm</tissue>
    </source>
</reference>
<gene>
    <name evidence="3" type="primary">LOC116943021</name>
</gene>
<dbReference type="RefSeq" id="XP_032811513.1">
    <property type="nucleotide sequence ID" value="XM_032955622.1"/>
</dbReference>
<dbReference type="KEGG" id="pmrn:116943021"/>
<evidence type="ECO:0000256" key="1">
    <source>
        <dbReference type="SAM" id="MobiDB-lite"/>
    </source>
</evidence>
<keyword evidence="2" id="KW-1185">Reference proteome</keyword>
<evidence type="ECO:0000313" key="2">
    <source>
        <dbReference type="Proteomes" id="UP001318040"/>
    </source>
</evidence>
<protein>
    <submittedName>
        <fullName evidence="3">Mucin-19-like isoform X1</fullName>
    </submittedName>
</protein>
<organism evidence="2 3">
    <name type="scientific">Petromyzon marinus</name>
    <name type="common">Sea lamprey</name>
    <dbReference type="NCBI Taxonomy" id="7757"/>
    <lineage>
        <taxon>Eukaryota</taxon>
        <taxon>Metazoa</taxon>
        <taxon>Chordata</taxon>
        <taxon>Craniata</taxon>
        <taxon>Vertebrata</taxon>
        <taxon>Cyclostomata</taxon>
        <taxon>Hyperoartia</taxon>
        <taxon>Petromyzontiformes</taxon>
        <taxon>Petromyzontidae</taxon>
        <taxon>Petromyzon</taxon>
    </lineage>
</organism>